<feature type="region of interest" description="Disordered" evidence="9">
    <location>
        <begin position="256"/>
        <end position="275"/>
    </location>
</feature>
<dbReference type="Gene3D" id="3.30.70.1530">
    <property type="entry name" value="Hypothetical protein rpa1041"/>
    <property type="match status" value="1"/>
</dbReference>
<evidence type="ECO:0000256" key="6">
    <source>
        <dbReference type="ARBA" id="ARBA00023237"/>
    </source>
</evidence>
<dbReference type="GO" id="GO:0009306">
    <property type="term" value="P:protein secretion"/>
    <property type="evidence" value="ECO:0007669"/>
    <property type="project" value="InterPro"/>
</dbReference>
<dbReference type="EMBL" id="QLTA01000034">
    <property type="protein sequence ID" value="RAR77802.1"/>
    <property type="molecule type" value="Genomic_DNA"/>
</dbReference>
<evidence type="ECO:0000256" key="5">
    <source>
        <dbReference type="ARBA" id="ARBA00023139"/>
    </source>
</evidence>
<sequence>MTPDRSLPHRIAFSARRWLMPLLVLLVLAGCKTDLYTKQTESDANDMVAALLESGIEAGKATSDAGKTWNVQVEKDNVVRSLAVLRSYGLPRERHVTLGEMFKKEGLISTPTEERVRFIYGVAQQLEATLSQIDGVVTARVHIVLPNNDPLAATVKPASASVFIKYRENANLAGLVAGIKNMVARSVEGLTYENVTVTLVPGMPIAPAPAPEPGRTGLWAALVTALLLALGAAGGWIFWKRPQWLPAALRRKIKPADAQSTPALPTTPATEGIAA</sequence>
<dbReference type="NCBIfam" id="TIGR02544">
    <property type="entry name" value="III_secr_YscJ"/>
    <property type="match status" value="1"/>
</dbReference>
<dbReference type="PANTHER" id="PTHR30046:SF2">
    <property type="entry name" value="YOP PROTEINS TRANSLOCATION LIPOPROTEIN J"/>
    <property type="match status" value="1"/>
</dbReference>
<feature type="domain" description="Flagellar M-ring N-terminal" evidence="10">
    <location>
        <begin position="34"/>
        <end position="198"/>
    </location>
</feature>
<dbReference type="AlphaFoldDB" id="A0A328Z013"/>
<dbReference type="InterPro" id="IPR045851">
    <property type="entry name" value="AMP-bd_C_sf"/>
</dbReference>
<dbReference type="PANTHER" id="PTHR30046">
    <property type="entry name" value="FLAGELLAR M-RING PROTEIN"/>
    <property type="match status" value="1"/>
</dbReference>
<evidence type="ECO:0000256" key="4">
    <source>
        <dbReference type="ARBA" id="ARBA00023136"/>
    </source>
</evidence>
<evidence type="ECO:0000256" key="3">
    <source>
        <dbReference type="ARBA" id="ARBA00022729"/>
    </source>
</evidence>
<evidence type="ECO:0000256" key="8">
    <source>
        <dbReference type="RuleBase" id="RU364102"/>
    </source>
</evidence>
<dbReference type="Proteomes" id="UP000248856">
    <property type="component" value="Unassembled WGS sequence"/>
</dbReference>
<feature type="compositionally biased region" description="Polar residues" evidence="9">
    <location>
        <begin position="258"/>
        <end position="269"/>
    </location>
</feature>
<dbReference type="RefSeq" id="WP_111879010.1">
    <property type="nucleotide sequence ID" value="NZ_CBCSGC010000015.1"/>
</dbReference>
<evidence type="ECO:0000313" key="11">
    <source>
        <dbReference type="EMBL" id="RAR77802.1"/>
    </source>
</evidence>
<reference evidence="11 12" key="1">
    <citation type="submission" date="2018-06" db="EMBL/GenBank/DDBJ databases">
        <title>Genomic Encyclopedia of Archaeal and Bacterial Type Strains, Phase II (KMG-II): from individual species to whole genera.</title>
        <authorList>
            <person name="Goeker M."/>
        </authorList>
    </citation>
    <scope>NUCLEOTIDE SEQUENCE [LARGE SCALE GENOMIC DNA]</scope>
    <source>
        <strain evidence="11 12">CFPB 3232</strain>
    </source>
</reference>
<evidence type="ECO:0000256" key="9">
    <source>
        <dbReference type="SAM" id="MobiDB-lite"/>
    </source>
</evidence>
<gene>
    <name evidence="11" type="ORF">AX018_10345</name>
</gene>
<accession>A0A328Z013</accession>
<keyword evidence="4 8" id="KW-0472">Membrane</keyword>
<keyword evidence="7 8" id="KW-0449">Lipoprotein</keyword>
<dbReference type="InterPro" id="IPR043427">
    <property type="entry name" value="YscJ/FliF"/>
</dbReference>
<dbReference type="PRINTS" id="PR01338">
    <property type="entry name" value="TYPE3OMKPROT"/>
</dbReference>
<dbReference type="OrthoDB" id="115186at2"/>
<name>A0A328Z013_9BURK</name>
<comment type="similarity">
    <text evidence="2 8">Belongs to the YscJ lipoprotein family.</text>
</comment>
<evidence type="ECO:0000256" key="7">
    <source>
        <dbReference type="ARBA" id="ARBA00023288"/>
    </source>
</evidence>
<dbReference type="Gene3D" id="3.30.300.30">
    <property type="match status" value="1"/>
</dbReference>
<comment type="caution">
    <text evidence="11">The sequence shown here is derived from an EMBL/GenBank/DDBJ whole genome shotgun (WGS) entry which is preliminary data.</text>
</comment>
<keyword evidence="8" id="KW-1133">Transmembrane helix</keyword>
<evidence type="ECO:0000256" key="1">
    <source>
        <dbReference type="ARBA" id="ARBA00004459"/>
    </source>
</evidence>
<dbReference type="Pfam" id="PF01514">
    <property type="entry name" value="YscJ_FliF"/>
    <property type="match status" value="1"/>
</dbReference>
<keyword evidence="12" id="KW-1185">Reference proteome</keyword>
<protein>
    <recommendedName>
        <fullName evidence="8">Lipoprotein</fullName>
    </recommendedName>
</protein>
<keyword evidence="3 8" id="KW-0732">Signal</keyword>
<keyword evidence="5 8" id="KW-0564">Palmitate</keyword>
<dbReference type="GO" id="GO:0009279">
    <property type="term" value="C:cell outer membrane"/>
    <property type="evidence" value="ECO:0007669"/>
    <property type="project" value="UniProtKB-SubCell"/>
</dbReference>
<comment type="subcellular location">
    <subcellularLocation>
        <location evidence="1">Cell outer membrane</location>
        <topology evidence="1">Lipid-anchor</topology>
    </subcellularLocation>
</comment>
<keyword evidence="8" id="KW-0812">Transmembrane</keyword>
<dbReference type="InterPro" id="IPR006182">
    <property type="entry name" value="FliF_N_dom"/>
</dbReference>
<feature type="transmembrane region" description="Helical" evidence="8">
    <location>
        <begin position="218"/>
        <end position="239"/>
    </location>
</feature>
<proteinExistence type="inferred from homology"/>
<evidence type="ECO:0000313" key="12">
    <source>
        <dbReference type="Proteomes" id="UP000248856"/>
    </source>
</evidence>
<evidence type="ECO:0000256" key="2">
    <source>
        <dbReference type="ARBA" id="ARBA00009509"/>
    </source>
</evidence>
<keyword evidence="6 8" id="KW-0998">Cell outer membrane</keyword>
<evidence type="ECO:0000259" key="10">
    <source>
        <dbReference type="Pfam" id="PF01514"/>
    </source>
</evidence>
<organism evidence="11 12">
    <name type="scientific">Paracidovorax anthurii</name>
    <dbReference type="NCBI Taxonomy" id="78229"/>
    <lineage>
        <taxon>Bacteria</taxon>
        <taxon>Pseudomonadati</taxon>
        <taxon>Pseudomonadota</taxon>
        <taxon>Betaproteobacteria</taxon>
        <taxon>Burkholderiales</taxon>
        <taxon>Comamonadaceae</taxon>
        <taxon>Paracidovorax</taxon>
    </lineage>
</organism>
<dbReference type="InterPro" id="IPR003282">
    <property type="entry name" value="T3SS_SctJ"/>
</dbReference>
<dbReference type="PROSITE" id="PS51257">
    <property type="entry name" value="PROKAR_LIPOPROTEIN"/>
    <property type="match status" value="1"/>
</dbReference>